<keyword evidence="12" id="KW-1185">Reference proteome</keyword>
<evidence type="ECO:0000256" key="5">
    <source>
        <dbReference type="ARBA" id="ARBA00022729"/>
    </source>
</evidence>
<dbReference type="EC" id="3.2.1.101" evidence="4"/>
<name>A0A6A6J5T6_WESOR</name>
<keyword evidence="8" id="KW-0325">Glycoprotein</keyword>
<dbReference type="GeneID" id="54552567"/>
<feature type="compositionally biased region" description="Polar residues" evidence="10">
    <location>
        <begin position="428"/>
        <end position="446"/>
    </location>
</feature>
<comment type="catalytic activity">
    <reaction evidence="1">
        <text>Random hydrolysis of (1-&gt;6)-alpha-D-mannosidic linkages in unbranched (1-&gt;6)-mannans.</text>
        <dbReference type="EC" id="3.2.1.101"/>
    </reaction>
</comment>
<reference evidence="11" key="1">
    <citation type="journal article" date="2020" name="Stud. Mycol.">
        <title>101 Dothideomycetes genomes: a test case for predicting lifestyles and emergence of pathogens.</title>
        <authorList>
            <person name="Haridas S."/>
            <person name="Albert R."/>
            <person name="Binder M."/>
            <person name="Bloem J."/>
            <person name="Labutti K."/>
            <person name="Salamov A."/>
            <person name="Andreopoulos B."/>
            <person name="Baker S."/>
            <person name="Barry K."/>
            <person name="Bills G."/>
            <person name="Bluhm B."/>
            <person name="Cannon C."/>
            <person name="Castanera R."/>
            <person name="Culley D."/>
            <person name="Daum C."/>
            <person name="Ezra D."/>
            <person name="Gonzalez J."/>
            <person name="Henrissat B."/>
            <person name="Kuo A."/>
            <person name="Liang C."/>
            <person name="Lipzen A."/>
            <person name="Lutzoni F."/>
            <person name="Magnuson J."/>
            <person name="Mondo S."/>
            <person name="Nolan M."/>
            <person name="Ohm R."/>
            <person name="Pangilinan J."/>
            <person name="Park H.-J."/>
            <person name="Ramirez L."/>
            <person name="Alfaro M."/>
            <person name="Sun H."/>
            <person name="Tritt A."/>
            <person name="Yoshinaga Y."/>
            <person name="Zwiers L.-H."/>
            <person name="Turgeon B."/>
            <person name="Goodwin S."/>
            <person name="Spatafora J."/>
            <person name="Crous P."/>
            <person name="Grigoriev I."/>
        </authorList>
    </citation>
    <scope>NUCLEOTIDE SEQUENCE</scope>
    <source>
        <strain evidence="11">CBS 379.55</strain>
    </source>
</reference>
<dbReference type="PANTHER" id="PTHR12145">
    <property type="entry name" value="MANNAN ENDO-1,6-ALPHA-MANNOSIDASE DCW1"/>
    <property type="match status" value="1"/>
</dbReference>
<gene>
    <name evidence="11" type="ORF">EI97DRAFT_437692</name>
</gene>
<dbReference type="Gene3D" id="1.50.10.20">
    <property type="match status" value="1"/>
</dbReference>
<evidence type="ECO:0000256" key="3">
    <source>
        <dbReference type="ARBA" id="ARBA00009699"/>
    </source>
</evidence>
<evidence type="ECO:0000256" key="1">
    <source>
        <dbReference type="ARBA" id="ARBA00001452"/>
    </source>
</evidence>
<dbReference type="InterPro" id="IPR005198">
    <property type="entry name" value="Glyco_hydro_76"/>
</dbReference>
<feature type="compositionally biased region" description="Low complexity" evidence="10">
    <location>
        <begin position="463"/>
        <end position="475"/>
    </location>
</feature>
<proteinExistence type="inferred from homology"/>
<dbReference type="EMBL" id="ML986537">
    <property type="protein sequence ID" value="KAF2271584.1"/>
    <property type="molecule type" value="Genomic_DNA"/>
</dbReference>
<dbReference type="SUPFAM" id="SSF48208">
    <property type="entry name" value="Six-hairpin glycosidases"/>
    <property type="match status" value="1"/>
</dbReference>
<dbReference type="Proteomes" id="UP000800097">
    <property type="component" value="Unassembled WGS sequence"/>
</dbReference>
<evidence type="ECO:0000256" key="7">
    <source>
        <dbReference type="ARBA" id="ARBA00023136"/>
    </source>
</evidence>
<protein>
    <recommendedName>
        <fullName evidence="4">mannan endo-1,6-alpha-mannosidase</fullName>
        <ecNumber evidence="4">3.2.1.101</ecNumber>
    </recommendedName>
</protein>
<dbReference type="PANTHER" id="PTHR12145:SF36">
    <property type="entry name" value="MANNAN ENDO-1,6-ALPHA-MANNOSIDASE DCW1"/>
    <property type="match status" value="1"/>
</dbReference>
<dbReference type="GO" id="GO:0009272">
    <property type="term" value="P:fungal-type cell wall biogenesis"/>
    <property type="evidence" value="ECO:0007669"/>
    <property type="project" value="TreeGrafter"/>
</dbReference>
<feature type="region of interest" description="Disordered" evidence="10">
    <location>
        <begin position="330"/>
        <end position="477"/>
    </location>
</feature>
<dbReference type="InterPro" id="IPR008928">
    <property type="entry name" value="6-hairpin_glycosidase_sf"/>
</dbReference>
<comment type="similarity">
    <text evidence="3">Belongs to the glycosyl hydrolase 76 family.</text>
</comment>
<comment type="subcellular location">
    <subcellularLocation>
        <location evidence="2">Endomembrane system</location>
    </subcellularLocation>
</comment>
<accession>A0A6A6J5T6</accession>
<dbReference type="FunFam" id="1.50.10.20:FF:000006">
    <property type="entry name" value="Mannan endo-1,6-alpha-mannosidase"/>
    <property type="match status" value="1"/>
</dbReference>
<organism evidence="11 12">
    <name type="scientific">Westerdykella ornata</name>
    <dbReference type="NCBI Taxonomy" id="318751"/>
    <lineage>
        <taxon>Eukaryota</taxon>
        <taxon>Fungi</taxon>
        <taxon>Dikarya</taxon>
        <taxon>Ascomycota</taxon>
        <taxon>Pezizomycotina</taxon>
        <taxon>Dothideomycetes</taxon>
        <taxon>Pleosporomycetidae</taxon>
        <taxon>Pleosporales</taxon>
        <taxon>Sporormiaceae</taxon>
        <taxon>Westerdykella</taxon>
    </lineage>
</organism>
<evidence type="ECO:0000256" key="10">
    <source>
        <dbReference type="SAM" id="MobiDB-lite"/>
    </source>
</evidence>
<dbReference type="AlphaFoldDB" id="A0A6A6J5T6"/>
<dbReference type="OrthoDB" id="4187847at2759"/>
<dbReference type="GO" id="GO:0012505">
    <property type="term" value="C:endomembrane system"/>
    <property type="evidence" value="ECO:0007669"/>
    <property type="project" value="UniProtKB-SubCell"/>
</dbReference>
<keyword evidence="9" id="KW-0326">Glycosidase</keyword>
<evidence type="ECO:0000256" key="6">
    <source>
        <dbReference type="ARBA" id="ARBA00022801"/>
    </source>
</evidence>
<dbReference type="InterPro" id="IPR014480">
    <property type="entry name" value="Mannan-1_6-alpha_mannosidase"/>
</dbReference>
<feature type="compositionally biased region" description="Low complexity" evidence="10">
    <location>
        <begin position="392"/>
        <end position="405"/>
    </location>
</feature>
<evidence type="ECO:0000256" key="9">
    <source>
        <dbReference type="ARBA" id="ARBA00023295"/>
    </source>
</evidence>
<keyword evidence="7" id="KW-0472">Membrane</keyword>
<feature type="compositionally biased region" description="Low complexity" evidence="10">
    <location>
        <begin position="366"/>
        <end position="384"/>
    </location>
</feature>
<evidence type="ECO:0000313" key="12">
    <source>
        <dbReference type="Proteomes" id="UP000800097"/>
    </source>
</evidence>
<keyword evidence="6" id="KW-0378">Hydrolase</keyword>
<evidence type="ECO:0000256" key="2">
    <source>
        <dbReference type="ARBA" id="ARBA00004308"/>
    </source>
</evidence>
<feature type="compositionally biased region" description="Low complexity" evidence="10">
    <location>
        <begin position="345"/>
        <end position="357"/>
    </location>
</feature>
<dbReference type="GO" id="GO:0008496">
    <property type="term" value="F:mannan endo-1,6-alpha-mannosidase activity"/>
    <property type="evidence" value="ECO:0007669"/>
    <property type="project" value="UniProtKB-EC"/>
</dbReference>
<keyword evidence="5" id="KW-0732">Signal</keyword>
<evidence type="ECO:0000313" key="11">
    <source>
        <dbReference type="EMBL" id="KAF2271584.1"/>
    </source>
</evidence>
<evidence type="ECO:0000256" key="4">
    <source>
        <dbReference type="ARBA" id="ARBA00012350"/>
    </source>
</evidence>
<evidence type="ECO:0000256" key="8">
    <source>
        <dbReference type="ARBA" id="ARBA00023180"/>
    </source>
</evidence>
<dbReference type="GO" id="GO:0016052">
    <property type="term" value="P:carbohydrate catabolic process"/>
    <property type="evidence" value="ECO:0007669"/>
    <property type="project" value="InterPro"/>
</dbReference>
<dbReference type="RefSeq" id="XP_033649123.1">
    <property type="nucleotide sequence ID" value="XM_033799392.1"/>
</dbReference>
<sequence>MIEYTKFTGDTSYVKTLTRALVANYGPNNDILLPWKKDQEGNDDQAFWALALMSALEYDFPDPDEKPPASYLEVVENCFNNIVPRWDLTSCNGGFKWQIYPENAYGWNYKNSISNGAVFALAARLARYTGNQTYADWAVKIWDWSKAIGLVTDKYEVLDGTSDKENCTDHDNTQWTYNIGMYMHGAAVMYNYTNGDQAWKRHVAGFIDHSSFFFKPHDNAPDIMYEIACETGQTGRASCNVDQQSFKAYFARFLAKTAIMAPFTRDQVTKWLRASAIGAAKSCSGGADGATCGSRWYTGSWDGATGVGQQLSALEVTQALLTLRKHVVPRVQSGPEPAPPLRSSTGGAVPTATGTAVKKPKPSETPKPSGTSKPSKAPKPSETPQPSETSKATGSPATSGAPAAPEFQDSAETPSPPSPSGSGKCNCSPKSTTTVYVQPPSLTTAQPAPPGDIATTPLGSQAPPSSSPSTTPSVPENVFDGAAVTVRRPGVAMVAGLLGALLYVLL</sequence>
<dbReference type="Pfam" id="PF03663">
    <property type="entry name" value="Glyco_hydro_76"/>
    <property type="match status" value="1"/>
</dbReference>